<keyword evidence="2" id="KW-0732">Signal</keyword>
<evidence type="ECO:0000256" key="2">
    <source>
        <dbReference type="SAM" id="SignalP"/>
    </source>
</evidence>
<dbReference type="AlphaFoldDB" id="A0A8X6L899"/>
<evidence type="ECO:0008006" key="5">
    <source>
        <dbReference type="Google" id="ProtNLM"/>
    </source>
</evidence>
<organism evidence="3 4">
    <name type="scientific">Trichonephila clavata</name>
    <name type="common">Joro spider</name>
    <name type="synonym">Nephila clavata</name>
    <dbReference type="NCBI Taxonomy" id="2740835"/>
    <lineage>
        <taxon>Eukaryota</taxon>
        <taxon>Metazoa</taxon>
        <taxon>Ecdysozoa</taxon>
        <taxon>Arthropoda</taxon>
        <taxon>Chelicerata</taxon>
        <taxon>Arachnida</taxon>
        <taxon>Araneae</taxon>
        <taxon>Araneomorphae</taxon>
        <taxon>Entelegynae</taxon>
        <taxon>Araneoidea</taxon>
        <taxon>Nephilidae</taxon>
        <taxon>Trichonephila</taxon>
    </lineage>
</organism>
<keyword evidence="4" id="KW-1185">Reference proteome</keyword>
<feature type="region of interest" description="Disordered" evidence="1">
    <location>
        <begin position="58"/>
        <end position="78"/>
    </location>
</feature>
<evidence type="ECO:0000313" key="3">
    <source>
        <dbReference type="EMBL" id="GFR00160.1"/>
    </source>
</evidence>
<dbReference type="EMBL" id="BMAO01025086">
    <property type="protein sequence ID" value="GFR00160.1"/>
    <property type="molecule type" value="Genomic_DNA"/>
</dbReference>
<feature type="compositionally biased region" description="Basic and acidic residues" evidence="1">
    <location>
        <begin position="67"/>
        <end position="78"/>
    </location>
</feature>
<feature type="chain" id="PRO_5036472269" description="Secreted protein" evidence="2">
    <location>
        <begin position="20"/>
        <end position="78"/>
    </location>
</feature>
<comment type="caution">
    <text evidence="3">The sequence shown here is derived from an EMBL/GenBank/DDBJ whole genome shotgun (WGS) entry which is preliminary data.</text>
</comment>
<sequence length="78" mass="8843">MSGAQIAGVLLLWIAFHSARDKSLTLVRFCTKSYLLTNKGILKIILQELKKHQFRNGTVDNFKSHGTRSESSADTRFF</sequence>
<dbReference type="Proteomes" id="UP000887116">
    <property type="component" value="Unassembled WGS sequence"/>
</dbReference>
<name>A0A8X6L899_TRICU</name>
<proteinExistence type="predicted"/>
<evidence type="ECO:0000313" key="4">
    <source>
        <dbReference type="Proteomes" id="UP000887116"/>
    </source>
</evidence>
<gene>
    <name evidence="3" type="ORF">TNCT_628681</name>
</gene>
<protein>
    <recommendedName>
        <fullName evidence="5">Secreted protein</fullName>
    </recommendedName>
</protein>
<accession>A0A8X6L899</accession>
<evidence type="ECO:0000256" key="1">
    <source>
        <dbReference type="SAM" id="MobiDB-lite"/>
    </source>
</evidence>
<feature type="signal peptide" evidence="2">
    <location>
        <begin position="1"/>
        <end position="19"/>
    </location>
</feature>
<reference evidence="3" key="1">
    <citation type="submission" date="2020-07" db="EMBL/GenBank/DDBJ databases">
        <title>Multicomponent nature underlies the extraordinary mechanical properties of spider dragline silk.</title>
        <authorList>
            <person name="Kono N."/>
            <person name="Nakamura H."/>
            <person name="Mori M."/>
            <person name="Yoshida Y."/>
            <person name="Ohtoshi R."/>
            <person name="Malay A.D."/>
            <person name="Moran D.A.P."/>
            <person name="Tomita M."/>
            <person name="Numata K."/>
            <person name="Arakawa K."/>
        </authorList>
    </citation>
    <scope>NUCLEOTIDE SEQUENCE</scope>
</reference>